<dbReference type="Proteomes" id="UP000257109">
    <property type="component" value="Unassembled WGS sequence"/>
</dbReference>
<dbReference type="OrthoDB" id="1751999at2759"/>
<dbReference type="Gene3D" id="2.80.10.50">
    <property type="match status" value="1"/>
</dbReference>
<dbReference type="PANTHER" id="PTHR33107:SF21">
    <property type="entry name" value="KUNITZ FAMILY TRYPSIN AND PROTEASE INHIBITOR PROTEIN"/>
    <property type="match status" value="1"/>
</dbReference>
<keyword evidence="2" id="KW-0722">Serine protease inhibitor</keyword>
<dbReference type="SMART" id="SM00452">
    <property type="entry name" value="STI"/>
    <property type="match status" value="1"/>
</dbReference>
<proteinExistence type="predicted"/>
<keyword evidence="5" id="KW-1185">Reference proteome</keyword>
<keyword evidence="3" id="KW-1015">Disulfide bond</keyword>
<sequence>INGIPVEFNIPGVNPGVIFTGVTPLDIEFTKKPNCAENSQWSLFEDNKIEETYVGIGGPGNHPGQQMLSGMFRIQKYGPQKYNSYKLVFCPDASSTCSNIGRYDNEEGGRRLVLTQDRPYEVIFVNAYNRDATIKSVSNGTLIWFVELRRDERLGEWES</sequence>
<evidence type="ECO:0000256" key="2">
    <source>
        <dbReference type="ARBA" id="ARBA00022900"/>
    </source>
</evidence>
<dbReference type="SUPFAM" id="SSF50386">
    <property type="entry name" value="STI-like"/>
    <property type="match status" value="1"/>
</dbReference>
<accession>A0A371HD70</accession>
<evidence type="ECO:0000256" key="3">
    <source>
        <dbReference type="ARBA" id="ARBA00023157"/>
    </source>
</evidence>
<evidence type="ECO:0000256" key="1">
    <source>
        <dbReference type="ARBA" id="ARBA00022690"/>
    </source>
</evidence>
<dbReference type="MEROPS" id="I03.025"/>
<keyword evidence="1" id="KW-0646">Protease inhibitor</keyword>
<feature type="non-terminal residue" evidence="4">
    <location>
        <position position="159"/>
    </location>
</feature>
<evidence type="ECO:0000313" key="4">
    <source>
        <dbReference type="EMBL" id="RDY00730.1"/>
    </source>
</evidence>
<dbReference type="InterPro" id="IPR002160">
    <property type="entry name" value="Prot_inh_Kunz-lg"/>
</dbReference>
<feature type="non-terminal residue" evidence="4">
    <location>
        <position position="1"/>
    </location>
</feature>
<dbReference type="PRINTS" id="PR00291">
    <property type="entry name" value="KUNITZINHBTR"/>
</dbReference>
<dbReference type="PANTHER" id="PTHR33107">
    <property type="entry name" value="KUNITZ TRYPSIN INHIBITOR 2"/>
    <property type="match status" value="1"/>
</dbReference>
<gene>
    <name evidence="4" type="primary">PIP20-2</name>
    <name evidence="4" type="ORF">CR513_16050</name>
</gene>
<dbReference type="InterPro" id="IPR011065">
    <property type="entry name" value="Kunitz_inhibitor_STI-like_sf"/>
</dbReference>
<dbReference type="GO" id="GO:0004867">
    <property type="term" value="F:serine-type endopeptidase inhibitor activity"/>
    <property type="evidence" value="ECO:0007669"/>
    <property type="project" value="UniProtKB-KW"/>
</dbReference>
<protein>
    <submittedName>
        <fullName evidence="4">Kunitz-type trypsin inhibitor-like 2 protein</fullName>
    </submittedName>
</protein>
<name>A0A371HD70_MUCPR</name>
<organism evidence="4 5">
    <name type="scientific">Mucuna pruriens</name>
    <name type="common">Velvet bean</name>
    <name type="synonym">Dolichos pruriens</name>
    <dbReference type="NCBI Taxonomy" id="157652"/>
    <lineage>
        <taxon>Eukaryota</taxon>
        <taxon>Viridiplantae</taxon>
        <taxon>Streptophyta</taxon>
        <taxon>Embryophyta</taxon>
        <taxon>Tracheophyta</taxon>
        <taxon>Spermatophyta</taxon>
        <taxon>Magnoliopsida</taxon>
        <taxon>eudicotyledons</taxon>
        <taxon>Gunneridae</taxon>
        <taxon>Pentapetalae</taxon>
        <taxon>rosids</taxon>
        <taxon>fabids</taxon>
        <taxon>Fabales</taxon>
        <taxon>Fabaceae</taxon>
        <taxon>Papilionoideae</taxon>
        <taxon>50 kb inversion clade</taxon>
        <taxon>NPAAA clade</taxon>
        <taxon>indigoferoid/millettioid clade</taxon>
        <taxon>Phaseoleae</taxon>
        <taxon>Mucuna</taxon>
    </lineage>
</organism>
<dbReference type="AlphaFoldDB" id="A0A371HD70"/>
<comment type="caution">
    <text evidence="4">The sequence shown here is derived from an EMBL/GenBank/DDBJ whole genome shotgun (WGS) entry which is preliminary data.</text>
</comment>
<evidence type="ECO:0000313" key="5">
    <source>
        <dbReference type="Proteomes" id="UP000257109"/>
    </source>
</evidence>
<dbReference type="Pfam" id="PF00197">
    <property type="entry name" value="Kunitz_legume"/>
    <property type="match status" value="1"/>
</dbReference>
<dbReference type="EMBL" id="QJKJ01002921">
    <property type="protein sequence ID" value="RDY00730.1"/>
    <property type="molecule type" value="Genomic_DNA"/>
</dbReference>
<reference evidence="4" key="1">
    <citation type="submission" date="2018-05" db="EMBL/GenBank/DDBJ databases">
        <title>Draft genome of Mucuna pruriens seed.</title>
        <authorList>
            <person name="Nnadi N.E."/>
            <person name="Vos R."/>
            <person name="Hasami M.H."/>
            <person name="Devisetty U.K."/>
            <person name="Aguiy J.C."/>
        </authorList>
    </citation>
    <scope>NUCLEOTIDE SEQUENCE [LARGE SCALE GENOMIC DNA]</scope>
    <source>
        <strain evidence="4">JCA_2017</strain>
    </source>
</reference>
<dbReference type="CDD" id="cd23377">
    <property type="entry name" value="beta-trefoil_STI_MP4-like"/>
    <property type="match status" value="1"/>
</dbReference>